<evidence type="ECO:0000256" key="1">
    <source>
        <dbReference type="ARBA" id="ARBA00004141"/>
    </source>
</evidence>
<feature type="region of interest" description="Disordered" evidence="5">
    <location>
        <begin position="220"/>
        <end position="272"/>
    </location>
</feature>
<dbReference type="PANTHER" id="PTHR17920">
    <property type="entry name" value="TRANSMEMBRANE AND COILED-COIL DOMAIN-CONTAINING PROTEIN 4 TMCO4"/>
    <property type="match status" value="1"/>
</dbReference>
<dbReference type="InterPro" id="IPR007941">
    <property type="entry name" value="DUF726"/>
</dbReference>
<name>A0A2V3IC22_9FLOR</name>
<dbReference type="Proteomes" id="UP000247409">
    <property type="component" value="Unassembled WGS sequence"/>
</dbReference>
<feature type="region of interest" description="Disordered" evidence="5">
    <location>
        <begin position="607"/>
        <end position="675"/>
    </location>
</feature>
<keyword evidence="4" id="KW-0472">Membrane</keyword>
<dbReference type="Gene3D" id="2.60.34.10">
    <property type="entry name" value="Substrate Binding Domain Of DNAk, Chain A, domain 1"/>
    <property type="match status" value="1"/>
</dbReference>
<feature type="compositionally biased region" description="Basic and acidic residues" evidence="5">
    <location>
        <begin position="629"/>
        <end position="638"/>
    </location>
</feature>
<gene>
    <name evidence="6" type="ORF">BWQ96_10657</name>
</gene>
<feature type="compositionally biased region" description="Basic and acidic residues" evidence="5">
    <location>
        <begin position="358"/>
        <end position="368"/>
    </location>
</feature>
<accession>A0A2V3IC22</accession>
<evidence type="ECO:0000256" key="4">
    <source>
        <dbReference type="ARBA" id="ARBA00023136"/>
    </source>
</evidence>
<dbReference type="PANTHER" id="PTHR17920:SF3">
    <property type="entry name" value="TRANSMEMBRANE AND COILED-COIL DOMAIN-CONTAINING PROTEIN 4"/>
    <property type="match status" value="1"/>
</dbReference>
<dbReference type="EMBL" id="NBIV01000570">
    <property type="protein sequence ID" value="PXF39643.1"/>
    <property type="molecule type" value="Genomic_DNA"/>
</dbReference>
<dbReference type="GO" id="GO:0016020">
    <property type="term" value="C:membrane"/>
    <property type="evidence" value="ECO:0007669"/>
    <property type="project" value="UniProtKB-SubCell"/>
</dbReference>
<proteinExistence type="predicted"/>
<evidence type="ECO:0000256" key="5">
    <source>
        <dbReference type="SAM" id="MobiDB-lite"/>
    </source>
</evidence>
<evidence type="ECO:0000313" key="7">
    <source>
        <dbReference type="Proteomes" id="UP000247409"/>
    </source>
</evidence>
<comment type="caution">
    <text evidence="6">The sequence shown here is derived from an EMBL/GenBank/DDBJ whole genome shotgun (WGS) entry which is preliminary data.</text>
</comment>
<comment type="subcellular location">
    <subcellularLocation>
        <location evidence="1">Membrane</location>
        <topology evidence="1">Multi-pass membrane protein</topology>
    </subcellularLocation>
</comment>
<dbReference type="Pfam" id="PF05277">
    <property type="entry name" value="DUF726"/>
    <property type="match status" value="1"/>
</dbReference>
<keyword evidence="7" id="KW-1185">Reference proteome</keyword>
<evidence type="ECO:0000256" key="3">
    <source>
        <dbReference type="ARBA" id="ARBA00022989"/>
    </source>
</evidence>
<protein>
    <submittedName>
        <fullName evidence="6">Putative membrane protein</fullName>
    </submittedName>
</protein>
<dbReference type="OrthoDB" id="277931at2759"/>
<feature type="compositionally biased region" description="Polar residues" evidence="5">
    <location>
        <begin position="240"/>
        <end position="251"/>
    </location>
</feature>
<keyword evidence="3" id="KW-1133">Transmembrane helix</keyword>
<feature type="compositionally biased region" description="Basic and acidic residues" evidence="5">
    <location>
        <begin position="336"/>
        <end position="347"/>
    </location>
</feature>
<dbReference type="AlphaFoldDB" id="A0A2V3IC22"/>
<reference evidence="6 7" key="1">
    <citation type="journal article" date="2018" name="Mol. Biol. Evol.">
        <title>Analysis of the draft genome of the red seaweed Gracilariopsis chorda provides insights into genome size evolution in Rhodophyta.</title>
        <authorList>
            <person name="Lee J."/>
            <person name="Yang E.C."/>
            <person name="Graf L."/>
            <person name="Yang J.H."/>
            <person name="Qiu H."/>
            <person name="Zel Zion U."/>
            <person name="Chan C.X."/>
            <person name="Stephens T.G."/>
            <person name="Weber A.P.M."/>
            <person name="Boo G.H."/>
            <person name="Boo S.M."/>
            <person name="Kim K.M."/>
            <person name="Shin Y."/>
            <person name="Jung M."/>
            <person name="Lee S.J."/>
            <person name="Yim H.S."/>
            <person name="Lee J.H."/>
            <person name="Bhattacharya D."/>
            <person name="Yoon H.S."/>
        </authorList>
    </citation>
    <scope>NUCLEOTIDE SEQUENCE [LARGE SCALE GENOMIC DNA]</scope>
    <source>
        <strain evidence="6 7">SKKU-2015</strain>
        <tissue evidence="6">Whole body</tissue>
    </source>
</reference>
<keyword evidence="2" id="KW-0812">Transmembrane</keyword>
<feature type="compositionally biased region" description="Basic and acidic residues" evidence="5">
    <location>
        <begin position="295"/>
        <end position="306"/>
    </location>
</feature>
<sequence>MAMAFAKFWASKATVTTLQQTYPHAVAAASTMAGAVAFAIAMPLTIMSCMDYVDNPWSILVSRSNGAGDELADVLVERSYGNRPVTLFAYSLGARVVFKCLESLASRKAHGIVDNVFLMGGAITADPERWKKFRGVVAGRIVNAYGSDDWALAFFHRGCGHGMYVAGLRKVELDGVENLNMAYLGIEGHRELKDCIPRVMRAMGVGTGYITMPPAKLVKKRARSKNGNRNHSLVCEEPSKQQPTPDNSPSTAVAESDSESAHSASTAEHMRGVNDITLPSAIADENSADENANSRQHDKMKSEKSNPDGGIARKPKSKSWLSWGSWRISSAQSKSSADKKQNGKRTTDIPNGIQLPDPTERINTRADIEVDSGNEIPIVSPSALDDPYIDEKSDDLEVEKSVVPSTDIVPGHVGDEHDEEVGEGGFDWEKQRRIWEEQERQIQERGYADSAIDIEARGKVILGVSVEIAGRRLHPFVEKDAEIPVPKKEEVFTNCLNDQRGVVVRVYEHEERTKSVSMNMLRRTNRYPKLLGEIEVLFQKKAPRGDIRVAVSMSVNEGGDIIAKVEERLEGVSVGEQAELIVPRSELCTMEERLQLEAAERKRVEAQKEKERLKQAGEAVKALPAPQASDREDQRSDQGNDLEIENNGEPFPDDNAGIQSRPKLPKEQVYHLGSI</sequence>
<feature type="region of interest" description="Disordered" evidence="5">
    <location>
        <begin position="285"/>
        <end position="387"/>
    </location>
</feature>
<evidence type="ECO:0000313" key="6">
    <source>
        <dbReference type="EMBL" id="PXF39643.1"/>
    </source>
</evidence>
<dbReference type="SUPFAM" id="SSF100920">
    <property type="entry name" value="Heat shock protein 70kD (HSP70), peptide-binding domain"/>
    <property type="match status" value="1"/>
</dbReference>
<dbReference type="InterPro" id="IPR029047">
    <property type="entry name" value="HSP70_peptide-bd_sf"/>
</dbReference>
<evidence type="ECO:0000256" key="2">
    <source>
        <dbReference type="ARBA" id="ARBA00022692"/>
    </source>
</evidence>
<organism evidence="6 7">
    <name type="scientific">Gracilariopsis chorda</name>
    <dbReference type="NCBI Taxonomy" id="448386"/>
    <lineage>
        <taxon>Eukaryota</taxon>
        <taxon>Rhodophyta</taxon>
        <taxon>Florideophyceae</taxon>
        <taxon>Rhodymeniophycidae</taxon>
        <taxon>Gracilariales</taxon>
        <taxon>Gracilariaceae</taxon>
        <taxon>Gracilariopsis</taxon>
    </lineage>
</organism>